<comment type="caution">
    <text evidence="3">The sequence shown here is derived from an EMBL/GenBank/DDBJ whole genome shotgun (WGS) entry which is preliminary data.</text>
</comment>
<dbReference type="Proteomes" id="UP000321578">
    <property type="component" value="Unassembled WGS sequence"/>
</dbReference>
<dbReference type="OrthoDB" id="1452383at2"/>
<reference evidence="3 4" key="1">
    <citation type="submission" date="2019-08" db="EMBL/GenBank/DDBJ databases">
        <title>Genomes of Subsaximicrobium wynnwilliamsii strains.</title>
        <authorList>
            <person name="Bowman J.P."/>
        </authorList>
    </citation>
    <scope>NUCLEOTIDE SEQUENCE [LARGE SCALE GENOMIC DNA]</scope>
    <source>
        <strain evidence="3 4">2-80-2</strain>
    </source>
</reference>
<feature type="region of interest" description="Disordered" evidence="1">
    <location>
        <begin position="257"/>
        <end position="281"/>
    </location>
</feature>
<dbReference type="EMBL" id="VORO01000048">
    <property type="protein sequence ID" value="TXD86596.1"/>
    <property type="molecule type" value="Genomic_DNA"/>
</dbReference>
<dbReference type="PROSITE" id="PS51257">
    <property type="entry name" value="PROKAR_LIPOPROTEIN"/>
    <property type="match status" value="1"/>
</dbReference>
<evidence type="ECO:0000256" key="2">
    <source>
        <dbReference type="SAM" id="SignalP"/>
    </source>
</evidence>
<feature type="chain" id="PRO_5022922112" description="JAB domain-containing protein" evidence="2">
    <location>
        <begin position="26"/>
        <end position="557"/>
    </location>
</feature>
<feature type="signal peptide" evidence="2">
    <location>
        <begin position="1"/>
        <end position="25"/>
    </location>
</feature>
<accession>A0A5C6ZAR7</accession>
<dbReference type="AlphaFoldDB" id="A0A5C6ZAR7"/>
<name>A0A5C6ZAR7_9FLAO</name>
<sequence>MKNKRIKNYLKFGILLFGISVIVIACQKDDNVSTEQNSERKIPQIETISYDDANTTFSNLKAQYNLDRYKATKFAGNIQAKSTTDTLGLIIETDIIKQATLGDYTSYTMKIVHQNDSTVFYNLTIEYKNGESAMFITKYTPTEYWLNNKGEVYQGEVQSKSATLTQYTDPEDAFEEGYTGNPELGSGPGGGGGAIYDANYPSGCLGTVIATTAYEAYPCDCGHMPWDNTCQGCTTNPKWPGFEEVIMYTCEESWDINDPYDPGDTGNPGGGSLPDPTEDDPSITVTIRPEECTERVTGDLDGDCALDAYELCLLNGNDQEVCDCVADGNELLDCIEPKTDCESLSLLVANDSLGSNILPIVNQLRTKLGTNDNEWSISYENVWSEDGRKNVPDTEDGIREGTSRTRSKSKSGNLWVGQIHTHPLNTYKVFSWLDLRALKLIYEDVNNHFKQDVFLMAVAPNNETYAMKVNDIAALISKIDADWTNASGTTNQEKESDIEKVMVDKYSISSNQEQAFLELYGDYGISFYKATDANLSNWKLLELDENNNQTVNETPCN</sequence>
<feature type="region of interest" description="Disordered" evidence="1">
    <location>
        <begin position="388"/>
        <end position="410"/>
    </location>
</feature>
<keyword evidence="2" id="KW-0732">Signal</keyword>
<evidence type="ECO:0008006" key="5">
    <source>
        <dbReference type="Google" id="ProtNLM"/>
    </source>
</evidence>
<organism evidence="3 4">
    <name type="scientific">Subsaximicrobium wynnwilliamsii</name>
    <dbReference type="NCBI Taxonomy" id="291179"/>
    <lineage>
        <taxon>Bacteria</taxon>
        <taxon>Pseudomonadati</taxon>
        <taxon>Bacteroidota</taxon>
        <taxon>Flavobacteriia</taxon>
        <taxon>Flavobacteriales</taxon>
        <taxon>Flavobacteriaceae</taxon>
        <taxon>Subsaximicrobium</taxon>
    </lineage>
</organism>
<evidence type="ECO:0000313" key="3">
    <source>
        <dbReference type="EMBL" id="TXD86596.1"/>
    </source>
</evidence>
<proteinExistence type="predicted"/>
<gene>
    <name evidence="3" type="ORF">ESY86_19800</name>
</gene>
<evidence type="ECO:0000313" key="4">
    <source>
        <dbReference type="Proteomes" id="UP000321578"/>
    </source>
</evidence>
<protein>
    <recommendedName>
        <fullName evidence="5">JAB domain-containing protein</fullName>
    </recommendedName>
</protein>
<evidence type="ECO:0000256" key="1">
    <source>
        <dbReference type="SAM" id="MobiDB-lite"/>
    </source>
</evidence>
<feature type="compositionally biased region" description="Basic and acidic residues" evidence="1">
    <location>
        <begin position="388"/>
        <end position="403"/>
    </location>
</feature>
<keyword evidence="4" id="KW-1185">Reference proteome</keyword>
<dbReference type="RefSeq" id="WP_147088448.1">
    <property type="nucleotide sequence ID" value="NZ_VORM01000047.1"/>
</dbReference>